<reference evidence="4" key="1">
    <citation type="submission" date="2020-03" db="EMBL/GenBank/DDBJ databases">
        <title>Phycicoccus flavus sp. nov., a novel endophytic actinobacterium isolated from branch of Kandelia candel.</title>
        <authorList>
            <person name="Tuo L."/>
        </authorList>
    </citation>
    <scope>NUCLEOTIDE SEQUENCE</scope>
    <source>
        <strain evidence="4">CMS6Z-2</strain>
    </source>
</reference>
<dbReference type="RefSeq" id="WP_165566791.1">
    <property type="nucleotide sequence ID" value="NZ_SAYU02000056.1"/>
</dbReference>
<dbReference type="GO" id="GO:0016740">
    <property type="term" value="F:transferase activity"/>
    <property type="evidence" value="ECO:0007669"/>
    <property type="project" value="UniProtKB-KW"/>
</dbReference>
<dbReference type="Pfam" id="PF14251">
    <property type="entry name" value="PterinBD-DUF4346"/>
    <property type="match status" value="1"/>
</dbReference>
<dbReference type="SUPFAM" id="SSF55831">
    <property type="entry name" value="Thymidylate synthase/dCMP hydroxymethylase"/>
    <property type="match status" value="1"/>
</dbReference>
<feature type="domain" description="DUF4346" evidence="3">
    <location>
        <begin position="429"/>
        <end position="502"/>
    </location>
</feature>
<evidence type="ECO:0000313" key="5">
    <source>
        <dbReference type="Proteomes" id="UP000287866"/>
    </source>
</evidence>
<dbReference type="InterPro" id="IPR036926">
    <property type="entry name" value="Thymidate_synth/dCMP_Mease_sf"/>
</dbReference>
<name>A0A8T6R706_9MICO</name>
<feature type="domain" description="Thymidylate synthase/dCMP hydroxymethylase" evidence="2">
    <location>
        <begin position="272"/>
        <end position="389"/>
    </location>
</feature>
<proteinExistence type="predicted"/>
<dbReference type="InterPro" id="IPR023451">
    <property type="entry name" value="Thymidate_synth/dCMP_Mease_dom"/>
</dbReference>
<keyword evidence="5" id="KW-1185">Reference proteome</keyword>
<evidence type="ECO:0000259" key="3">
    <source>
        <dbReference type="Pfam" id="PF14251"/>
    </source>
</evidence>
<evidence type="ECO:0000259" key="2">
    <source>
        <dbReference type="Pfam" id="PF00303"/>
    </source>
</evidence>
<comment type="caution">
    <text evidence="4">The sequence shown here is derived from an EMBL/GenBank/DDBJ whole genome shotgun (WGS) entry which is preliminary data.</text>
</comment>
<keyword evidence="1" id="KW-0808">Transferase</keyword>
<accession>A0A8T6R706</accession>
<dbReference type="EMBL" id="SAYU02000056">
    <property type="protein sequence ID" value="NHA69343.1"/>
    <property type="molecule type" value="Genomic_DNA"/>
</dbReference>
<dbReference type="Proteomes" id="UP000287866">
    <property type="component" value="Unassembled WGS sequence"/>
</dbReference>
<evidence type="ECO:0000313" key="4">
    <source>
        <dbReference type="EMBL" id="NHA69343.1"/>
    </source>
</evidence>
<sequence>MLDFRPLYLADRLTTVNPVGDVGVVTLWTPVEAALRQIERLAPGALDPATSRVAVVANLYGDGMVAMFCNLLHNPQIRHVVAVGQDLGLGTTREVAALLEHGVEEAEVLGRTVLRVPGTSRLLTPVDGFDVDRLREQVTLHDLGTFSGPGAAGLGDLLAGLPPAPGPPRERLRVEIPPALPDDYRYLPSEVTAHQVVRRGPLECWTELVVRTTRFGHPVTLADGPRLELLNARVVVTEPVDDPPEALERYGFSLERFHAYQRAMLEAALPPDISYTYGHRLRGYFPQGDDGADTLSTVIERLRRDPESRRAYVSLWDSEYDLPLNGARSGVPCLVTLFFRRSAGRLTLTATYRSHNLLTAWLQNVYGLMGVQAYVAKRVGMPVGPLSVVSHSLGLDPRHQRYDLARSMSAAWTRDEDVDAATGRHTLREDPHGYFVVTVDEEAGEIVAEHRYDGLLVKQYRADRAAAIEREVIGDLAVSLPSHAMWLGRELMTKEQVLRARTGGRRAGRSRAAGGGPG</sequence>
<dbReference type="AlphaFoldDB" id="A0A8T6R706"/>
<dbReference type="Pfam" id="PF00303">
    <property type="entry name" value="Thymidylat_synt"/>
    <property type="match status" value="1"/>
</dbReference>
<protein>
    <recommendedName>
        <fullName evidence="6">Thymidylate synthase</fullName>
    </recommendedName>
</protein>
<gene>
    <name evidence="4" type="ORF">EPD83_014965</name>
</gene>
<evidence type="ECO:0008006" key="6">
    <source>
        <dbReference type="Google" id="ProtNLM"/>
    </source>
</evidence>
<organism evidence="4 5">
    <name type="scientific">Phycicoccus flavus</name>
    <dbReference type="NCBI Taxonomy" id="2502783"/>
    <lineage>
        <taxon>Bacteria</taxon>
        <taxon>Bacillati</taxon>
        <taxon>Actinomycetota</taxon>
        <taxon>Actinomycetes</taxon>
        <taxon>Micrococcales</taxon>
        <taxon>Intrasporangiaceae</taxon>
        <taxon>Phycicoccus</taxon>
    </lineage>
</organism>
<dbReference type="InterPro" id="IPR025595">
    <property type="entry name" value="PterinBD-DUF4346"/>
</dbReference>
<evidence type="ECO:0000256" key="1">
    <source>
        <dbReference type="ARBA" id="ARBA00022679"/>
    </source>
</evidence>
<dbReference type="Gene3D" id="3.30.572.10">
    <property type="entry name" value="Thymidylate synthase/dCMP hydroxymethylase domain"/>
    <property type="match status" value="1"/>
</dbReference>